<evidence type="ECO:0000256" key="7">
    <source>
        <dbReference type="SAM" id="SignalP"/>
    </source>
</evidence>
<dbReference type="PRINTS" id="PR00723">
    <property type="entry name" value="SUBTILISIN"/>
</dbReference>
<dbReference type="PANTHER" id="PTHR43399">
    <property type="entry name" value="SUBTILISIN-RELATED"/>
    <property type="match status" value="1"/>
</dbReference>
<sequence length="1152" mass="120407">MFERRRRHPGALAASAGLAVVMTATLAGGALAAPADGAGAGPTAEGSTAARKKVTLVTGDVVHVGASGRVVRIERAEGREEVAFSVRSVGGHTHVLPADAAPLVARGRLDARLFDVTGLVGMGYDDRERSELPLIVKHAGEKAPPAEPLTGAGAEVGRKLPAVGGSAVRARKSRGDDFWKAVTDGGGSSGAPARLAPSSGIGQIRLDGRVEATLHESVPRIGAPAAWKAGYDGEGVTVAVLDTGVDGSHPDLAGQVVAHRNFSGAPDGADHHGHGTHVASTVAGTGKELKGTGVAPGARILAGKVLDDEGGGQESDVVAGMEWAVEQGARIVNMSLGWPDQPHTDILEEAVNRLSAESDTLFVVSAGNEGEGGPGALRSPGTAEAALTVGAVDKEDRLAGFSSRGPRIGEGDVKPDLTAPGVGITAAAAGPADGEGTGAVSMDGTSMAAPHVAGAAALLLQRNPGWDGERLKSVLTGSARPGPYTVFEQGTGRVDVAAALEREVFAEGGPVNFAPAPRSPASREPETKEITYRNEGGEPVELELSVKPDGDTVPEGMFAVSPRTLTVPPGGTATAEVTADTRTTGRDGAFGGTVTAVSADGATTVRTALGVHREPESYNLTVRHLDADGRPAENGLAFLLGPGDSERVVFGDEFTVRLPKGRYALDSLVPLRAGEDETALLLRPALNLDRDTTVTMDARKADPVSVTLPGSADGETRPVHAQVTYCVYDCARRLAPASGNFPSYFDVSSYFTGDPDPDLNGTRVGRIGPDTDDEAFVQYHGIWAREAAGGGPEDLYHLAWNRRGADLGGFTADVGTEDLAKVEVTASSPVPGETADLFMGAVDPYGGTSTMANLFAVHRERALPATYTAYVLGRGVEWRPLLTGENGDPGSVRTLFGDRKAYQAGRTYRERLGTGVYGPGLPGDRIDPQELPVGAVRRGDTLSLRLPLYSDGAGHGGAMTAAGGRVSLRTGDEELFAEEYGDPLTEYGYAGPFWELFPEDREPFDLPAGKRRYTLVAEERRPLTHASVSNRVRVEWAFDSARTSTDSWERLPLSVVRFSPELSPSVTARAGRSFPVPFAVEGAAEESGVRKLSFEVSYDEGKTWRKAKAVGGKRLLLKHPKAPGSVSLRVHLTDRRGNTLVQTIERAYLTVR</sequence>
<keyword evidence="7" id="KW-0732">Signal</keyword>
<dbReference type="RefSeq" id="WP_344629997.1">
    <property type="nucleotide sequence ID" value="NZ_BAAATJ010000004.1"/>
</dbReference>
<evidence type="ECO:0000259" key="8">
    <source>
        <dbReference type="Pfam" id="PF00082"/>
    </source>
</evidence>
<organism evidence="9 10">
    <name type="scientific">Streptomyces glaucosporus</name>
    <dbReference type="NCBI Taxonomy" id="284044"/>
    <lineage>
        <taxon>Bacteria</taxon>
        <taxon>Bacillati</taxon>
        <taxon>Actinomycetota</taxon>
        <taxon>Actinomycetes</taxon>
        <taxon>Kitasatosporales</taxon>
        <taxon>Streptomycetaceae</taxon>
        <taxon>Streptomyces</taxon>
    </lineage>
</organism>
<keyword evidence="10" id="KW-1185">Reference proteome</keyword>
<dbReference type="InterPro" id="IPR051048">
    <property type="entry name" value="Peptidase_S8/S53_subtilisin"/>
</dbReference>
<dbReference type="InterPro" id="IPR023827">
    <property type="entry name" value="Peptidase_S8_Asp-AS"/>
</dbReference>
<evidence type="ECO:0000256" key="2">
    <source>
        <dbReference type="ARBA" id="ARBA00022670"/>
    </source>
</evidence>
<dbReference type="InterPro" id="IPR022398">
    <property type="entry name" value="Peptidase_S8_His-AS"/>
</dbReference>
<evidence type="ECO:0000256" key="1">
    <source>
        <dbReference type="ARBA" id="ARBA00011073"/>
    </source>
</evidence>
<feature type="chain" id="PRO_5045317447" evidence="7">
    <location>
        <begin position="33"/>
        <end position="1152"/>
    </location>
</feature>
<dbReference type="PROSITE" id="PS00138">
    <property type="entry name" value="SUBTILASE_SER"/>
    <property type="match status" value="1"/>
</dbReference>
<dbReference type="PANTHER" id="PTHR43399:SF4">
    <property type="entry name" value="CELL WALL-ASSOCIATED PROTEASE"/>
    <property type="match status" value="1"/>
</dbReference>
<evidence type="ECO:0000313" key="10">
    <source>
        <dbReference type="Proteomes" id="UP001500058"/>
    </source>
</evidence>
<dbReference type="SUPFAM" id="SSF52743">
    <property type="entry name" value="Subtilisin-like"/>
    <property type="match status" value="1"/>
</dbReference>
<comment type="caution">
    <text evidence="9">The sequence shown here is derived from an EMBL/GenBank/DDBJ whole genome shotgun (WGS) entry which is preliminary data.</text>
</comment>
<keyword evidence="3 5" id="KW-0378">Hydrolase</keyword>
<dbReference type="InterPro" id="IPR015500">
    <property type="entry name" value="Peptidase_S8_subtilisin-rel"/>
</dbReference>
<dbReference type="Gene3D" id="2.60.40.10">
    <property type="entry name" value="Immunoglobulins"/>
    <property type="match status" value="1"/>
</dbReference>
<name>A0ABN3I007_9ACTN</name>
<reference evidence="9 10" key="1">
    <citation type="journal article" date="2019" name="Int. J. Syst. Evol. Microbiol.">
        <title>The Global Catalogue of Microorganisms (GCM) 10K type strain sequencing project: providing services to taxonomists for standard genome sequencing and annotation.</title>
        <authorList>
            <consortium name="The Broad Institute Genomics Platform"/>
            <consortium name="The Broad Institute Genome Sequencing Center for Infectious Disease"/>
            <person name="Wu L."/>
            <person name="Ma J."/>
        </authorList>
    </citation>
    <scope>NUCLEOTIDE SEQUENCE [LARGE SCALE GENOMIC DNA]</scope>
    <source>
        <strain evidence="9 10">JCM 6921</strain>
    </source>
</reference>
<feature type="active site" description="Charge relay system" evidence="5">
    <location>
        <position position="446"/>
    </location>
</feature>
<feature type="active site" description="Charge relay system" evidence="5">
    <location>
        <position position="242"/>
    </location>
</feature>
<dbReference type="InterPro" id="IPR036852">
    <property type="entry name" value="Peptidase_S8/S53_dom_sf"/>
</dbReference>
<gene>
    <name evidence="9" type="ORF">GCM10010420_14150</name>
</gene>
<dbReference type="InterPro" id="IPR023828">
    <property type="entry name" value="Peptidase_S8_Ser-AS"/>
</dbReference>
<feature type="active site" description="Charge relay system" evidence="5">
    <location>
        <position position="274"/>
    </location>
</feature>
<feature type="domain" description="Peptidase S8/S53" evidence="8">
    <location>
        <begin position="233"/>
        <end position="492"/>
    </location>
</feature>
<dbReference type="PROSITE" id="PS00137">
    <property type="entry name" value="SUBTILASE_HIS"/>
    <property type="match status" value="1"/>
</dbReference>
<accession>A0ABN3I007</accession>
<proteinExistence type="inferred from homology"/>
<evidence type="ECO:0000256" key="4">
    <source>
        <dbReference type="ARBA" id="ARBA00022825"/>
    </source>
</evidence>
<dbReference type="EMBL" id="BAAATJ010000004">
    <property type="protein sequence ID" value="GAA2391269.1"/>
    <property type="molecule type" value="Genomic_DNA"/>
</dbReference>
<dbReference type="Proteomes" id="UP001500058">
    <property type="component" value="Unassembled WGS sequence"/>
</dbReference>
<dbReference type="Gene3D" id="3.40.50.200">
    <property type="entry name" value="Peptidase S8/S53 domain"/>
    <property type="match status" value="1"/>
</dbReference>
<dbReference type="Pfam" id="PF00082">
    <property type="entry name" value="Peptidase_S8"/>
    <property type="match status" value="1"/>
</dbReference>
<dbReference type="InterPro" id="IPR000209">
    <property type="entry name" value="Peptidase_S8/S53_dom"/>
</dbReference>
<dbReference type="PROSITE" id="PS00136">
    <property type="entry name" value="SUBTILASE_ASP"/>
    <property type="match status" value="1"/>
</dbReference>
<feature type="signal peptide" evidence="7">
    <location>
        <begin position="1"/>
        <end position="32"/>
    </location>
</feature>
<dbReference type="PROSITE" id="PS51892">
    <property type="entry name" value="SUBTILASE"/>
    <property type="match status" value="1"/>
</dbReference>
<comment type="similarity">
    <text evidence="1 5 6">Belongs to the peptidase S8 family.</text>
</comment>
<evidence type="ECO:0000256" key="3">
    <source>
        <dbReference type="ARBA" id="ARBA00022801"/>
    </source>
</evidence>
<protein>
    <submittedName>
        <fullName evidence="9">S8 family serine peptidase</fullName>
    </submittedName>
</protein>
<dbReference type="InterPro" id="IPR013783">
    <property type="entry name" value="Ig-like_fold"/>
</dbReference>
<keyword evidence="4 5" id="KW-0720">Serine protease</keyword>
<keyword evidence="2 5" id="KW-0645">Protease</keyword>
<evidence type="ECO:0000256" key="5">
    <source>
        <dbReference type="PROSITE-ProRule" id="PRU01240"/>
    </source>
</evidence>
<evidence type="ECO:0000313" key="9">
    <source>
        <dbReference type="EMBL" id="GAA2391269.1"/>
    </source>
</evidence>
<evidence type="ECO:0000256" key="6">
    <source>
        <dbReference type="RuleBase" id="RU003355"/>
    </source>
</evidence>